<evidence type="ECO:0000256" key="7">
    <source>
        <dbReference type="ARBA" id="ARBA00022840"/>
    </source>
</evidence>
<keyword evidence="4 10" id="KW-0808">Transferase</keyword>
<evidence type="ECO:0000313" key="16">
    <source>
        <dbReference type="Proteomes" id="UP001500213"/>
    </source>
</evidence>
<sequence>MTGAPLLVIVGATGTGKSESAIRTAELLRARGETAEIVNADAMQLYRGMDIGTAKVPEADRRGIPHHLFDVLDVTDEASVAAYQRDARAEVEAIAARGAVPILVGGSGLYVSSVIYDFRFPGRDRKLRARLEAELDEHGPGLLFARLKAADAETAAKIDPANGRRIVRALEILELAERGHGAALPASPRLWRPSVLIGLSTPRELLVGRLDRRVEQMWRAGLVAEADRLRSAGIERGVTASRAIGYAQALAQLRGELTEAEAIAQTQALTRRYARRQVSWFKRYEHVTWIDTEAGDAASRARLAVDRLIEWRSSSTSARVTAPGTTSSSSPTPMARST</sequence>
<evidence type="ECO:0000256" key="10">
    <source>
        <dbReference type="HAMAP-Rule" id="MF_00185"/>
    </source>
</evidence>
<feature type="region of interest" description="Disordered" evidence="14">
    <location>
        <begin position="316"/>
        <end position="338"/>
    </location>
</feature>
<evidence type="ECO:0000256" key="5">
    <source>
        <dbReference type="ARBA" id="ARBA00022694"/>
    </source>
</evidence>
<evidence type="ECO:0000256" key="11">
    <source>
        <dbReference type="RuleBase" id="RU003783"/>
    </source>
</evidence>
<dbReference type="NCBIfam" id="TIGR00174">
    <property type="entry name" value="miaA"/>
    <property type="match status" value="1"/>
</dbReference>
<keyword evidence="7 10" id="KW-0067">ATP-binding</keyword>
<dbReference type="Pfam" id="PF01715">
    <property type="entry name" value="IPPT"/>
    <property type="match status" value="1"/>
</dbReference>
<comment type="cofactor">
    <cofactor evidence="1 10">
        <name>Mg(2+)</name>
        <dbReference type="ChEBI" id="CHEBI:18420"/>
    </cofactor>
</comment>
<evidence type="ECO:0000256" key="9">
    <source>
        <dbReference type="ARBA" id="ARBA00049563"/>
    </source>
</evidence>
<protein>
    <recommendedName>
        <fullName evidence="10">tRNA dimethylallyltransferase</fullName>
        <ecNumber evidence="10">2.5.1.75</ecNumber>
    </recommendedName>
    <alternativeName>
        <fullName evidence="10">Dimethylallyl diphosphate:tRNA dimethylallyltransferase</fullName>
        <shortName evidence="10">DMAPP:tRNA dimethylallyltransferase</shortName>
        <shortName evidence="10">DMATase</shortName>
    </alternativeName>
    <alternativeName>
        <fullName evidence="10">Isopentenyl-diphosphate:tRNA isopentenyltransferase</fullName>
        <shortName evidence="10">IPP transferase</shortName>
        <shortName evidence="10">IPPT</shortName>
        <shortName evidence="10">IPTase</shortName>
    </alternativeName>
</protein>
<evidence type="ECO:0000256" key="3">
    <source>
        <dbReference type="ARBA" id="ARBA00005842"/>
    </source>
</evidence>
<comment type="catalytic activity">
    <reaction evidence="9 10 11">
        <text>adenosine(37) in tRNA + dimethylallyl diphosphate = N(6)-dimethylallyladenosine(37) in tRNA + diphosphate</text>
        <dbReference type="Rhea" id="RHEA:26482"/>
        <dbReference type="Rhea" id="RHEA-COMP:10162"/>
        <dbReference type="Rhea" id="RHEA-COMP:10375"/>
        <dbReference type="ChEBI" id="CHEBI:33019"/>
        <dbReference type="ChEBI" id="CHEBI:57623"/>
        <dbReference type="ChEBI" id="CHEBI:74411"/>
        <dbReference type="ChEBI" id="CHEBI:74415"/>
        <dbReference type="EC" id="2.5.1.75"/>
    </reaction>
</comment>
<dbReference type="EC" id="2.5.1.75" evidence="10"/>
<dbReference type="Gene3D" id="1.10.20.140">
    <property type="match status" value="1"/>
</dbReference>
<dbReference type="PANTHER" id="PTHR11088:SF60">
    <property type="entry name" value="TRNA DIMETHYLALLYLTRANSFERASE"/>
    <property type="match status" value="1"/>
</dbReference>
<keyword evidence="5 10" id="KW-0819">tRNA processing</keyword>
<feature type="compositionally biased region" description="Low complexity" evidence="14">
    <location>
        <begin position="321"/>
        <end position="338"/>
    </location>
</feature>
<organism evidence="15 16">
    <name type="scientific">Gryllotalpicola kribbensis</name>
    <dbReference type="NCBI Taxonomy" id="993084"/>
    <lineage>
        <taxon>Bacteria</taxon>
        <taxon>Bacillati</taxon>
        <taxon>Actinomycetota</taxon>
        <taxon>Actinomycetes</taxon>
        <taxon>Micrococcales</taxon>
        <taxon>Microbacteriaceae</taxon>
        <taxon>Gryllotalpicola</taxon>
    </lineage>
</organism>
<feature type="site" description="Interaction with substrate tRNA" evidence="10">
    <location>
        <position position="128"/>
    </location>
</feature>
<dbReference type="PANTHER" id="PTHR11088">
    <property type="entry name" value="TRNA DIMETHYLALLYLTRANSFERASE"/>
    <property type="match status" value="1"/>
</dbReference>
<keyword evidence="8 10" id="KW-0460">Magnesium</keyword>
<comment type="subunit">
    <text evidence="10">Monomer.</text>
</comment>
<comment type="caution">
    <text evidence="10">Lacks conserved residue(s) required for the propagation of feature annotation.</text>
</comment>
<dbReference type="SUPFAM" id="SSF52540">
    <property type="entry name" value="P-loop containing nucleoside triphosphate hydrolases"/>
    <property type="match status" value="1"/>
</dbReference>
<feature type="binding site" evidence="10">
    <location>
        <begin position="11"/>
        <end position="18"/>
    </location>
    <ligand>
        <name>ATP</name>
        <dbReference type="ChEBI" id="CHEBI:30616"/>
    </ligand>
</feature>
<comment type="function">
    <text evidence="2 10 12">Catalyzes the transfer of a dimethylallyl group onto the adenine at position 37 in tRNAs that read codons beginning with uridine, leading to the formation of N6-(dimethylallyl)adenosine (i(6)A).</text>
</comment>
<name>A0ABP8AGB5_9MICO</name>
<dbReference type="InterPro" id="IPR027417">
    <property type="entry name" value="P-loop_NTPase"/>
</dbReference>
<feature type="binding site" evidence="10">
    <location>
        <begin position="13"/>
        <end position="18"/>
    </location>
    <ligand>
        <name>substrate</name>
    </ligand>
</feature>
<evidence type="ECO:0000256" key="12">
    <source>
        <dbReference type="RuleBase" id="RU003784"/>
    </source>
</evidence>
<dbReference type="Gene3D" id="3.40.50.300">
    <property type="entry name" value="P-loop containing nucleotide triphosphate hydrolases"/>
    <property type="match status" value="1"/>
</dbReference>
<evidence type="ECO:0000256" key="2">
    <source>
        <dbReference type="ARBA" id="ARBA00003213"/>
    </source>
</evidence>
<evidence type="ECO:0000256" key="8">
    <source>
        <dbReference type="ARBA" id="ARBA00022842"/>
    </source>
</evidence>
<keyword evidence="6 10" id="KW-0547">Nucleotide-binding</keyword>
<reference evidence="16" key="1">
    <citation type="journal article" date="2019" name="Int. J. Syst. Evol. Microbiol.">
        <title>The Global Catalogue of Microorganisms (GCM) 10K type strain sequencing project: providing services to taxonomists for standard genome sequencing and annotation.</title>
        <authorList>
            <consortium name="The Broad Institute Genomics Platform"/>
            <consortium name="The Broad Institute Genome Sequencing Center for Infectious Disease"/>
            <person name="Wu L."/>
            <person name="Ma J."/>
        </authorList>
    </citation>
    <scope>NUCLEOTIDE SEQUENCE [LARGE SCALE GENOMIC DNA]</scope>
    <source>
        <strain evidence="16">JCM 17593</strain>
    </source>
</reference>
<evidence type="ECO:0000313" key="15">
    <source>
        <dbReference type="EMBL" id="GAA4183441.1"/>
    </source>
</evidence>
<proteinExistence type="inferred from homology"/>
<dbReference type="InterPro" id="IPR018022">
    <property type="entry name" value="IPT"/>
</dbReference>
<feature type="site" description="Interaction with substrate tRNA" evidence="10">
    <location>
        <position position="107"/>
    </location>
</feature>
<dbReference type="InterPro" id="IPR039657">
    <property type="entry name" value="Dimethylallyltransferase"/>
</dbReference>
<comment type="caution">
    <text evidence="15">The sequence shown here is derived from an EMBL/GenBank/DDBJ whole genome shotgun (WGS) entry which is preliminary data.</text>
</comment>
<dbReference type="RefSeq" id="WP_344773024.1">
    <property type="nucleotide sequence ID" value="NZ_BAABBX010000002.1"/>
</dbReference>
<gene>
    <name evidence="10 15" type="primary">miaA</name>
    <name evidence="15" type="ORF">GCM10022288_02710</name>
</gene>
<dbReference type="EMBL" id="BAABBX010000002">
    <property type="protein sequence ID" value="GAA4183441.1"/>
    <property type="molecule type" value="Genomic_DNA"/>
</dbReference>
<evidence type="ECO:0000256" key="1">
    <source>
        <dbReference type="ARBA" id="ARBA00001946"/>
    </source>
</evidence>
<evidence type="ECO:0000256" key="14">
    <source>
        <dbReference type="SAM" id="MobiDB-lite"/>
    </source>
</evidence>
<keyword evidence="16" id="KW-1185">Reference proteome</keyword>
<dbReference type="Proteomes" id="UP001500213">
    <property type="component" value="Unassembled WGS sequence"/>
</dbReference>
<comment type="similarity">
    <text evidence="3 10 13">Belongs to the IPP transferase family.</text>
</comment>
<dbReference type="HAMAP" id="MF_00185">
    <property type="entry name" value="IPP_trans"/>
    <property type="match status" value="1"/>
</dbReference>
<evidence type="ECO:0000256" key="13">
    <source>
        <dbReference type="RuleBase" id="RU003785"/>
    </source>
</evidence>
<accession>A0ABP8AGB5</accession>
<evidence type="ECO:0000256" key="4">
    <source>
        <dbReference type="ARBA" id="ARBA00022679"/>
    </source>
</evidence>
<evidence type="ECO:0000256" key="6">
    <source>
        <dbReference type="ARBA" id="ARBA00022741"/>
    </source>
</evidence>